<organism evidence="2">
    <name type="scientific">uncultured Thermomicrobiales bacterium</name>
    <dbReference type="NCBI Taxonomy" id="1645740"/>
    <lineage>
        <taxon>Bacteria</taxon>
        <taxon>Pseudomonadati</taxon>
        <taxon>Thermomicrobiota</taxon>
        <taxon>Thermomicrobia</taxon>
        <taxon>Thermomicrobiales</taxon>
        <taxon>environmental samples</taxon>
    </lineage>
</organism>
<feature type="compositionally biased region" description="Low complexity" evidence="1">
    <location>
        <begin position="48"/>
        <end position="83"/>
    </location>
</feature>
<evidence type="ECO:0000313" key="2">
    <source>
        <dbReference type="EMBL" id="CAA9571048.1"/>
    </source>
</evidence>
<evidence type="ECO:0000256" key="1">
    <source>
        <dbReference type="SAM" id="MobiDB-lite"/>
    </source>
</evidence>
<dbReference type="EMBL" id="CADCWL010000139">
    <property type="protein sequence ID" value="CAA9571048.1"/>
    <property type="molecule type" value="Genomic_DNA"/>
</dbReference>
<name>A0A6J4V7R3_9BACT</name>
<dbReference type="AlphaFoldDB" id="A0A6J4V7R3"/>
<feature type="compositionally biased region" description="Basic and acidic residues" evidence="1">
    <location>
        <begin position="173"/>
        <end position="191"/>
    </location>
</feature>
<feature type="compositionally biased region" description="Basic residues" evidence="1">
    <location>
        <begin position="117"/>
        <end position="126"/>
    </location>
</feature>
<protein>
    <submittedName>
        <fullName evidence="2">Uncharacterized protein</fullName>
    </submittedName>
</protein>
<feature type="non-terminal residue" evidence="2">
    <location>
        <position position="1"/>
    </location>
</feature>
<feature type="compositionally biased region" description="Basic and acidic residues" evidence="1">
    <location>
        <begin position="84"/>
        <end position="100"/>
    </location>
</feature>
<feature type="region of interest" description="Disordered" evidence="1">
    <location>
        <begin position="1"/>
        <end position="289"/>
    </location>
</feature>
<feature type="compositionally biased region" description="Low complexity" evidence="1">
    <location>
        <begin position="225"/>
        <end position="273"/>
    </location>
</feature>
<feature type="compositionally biased region" description="Basic residues" evidence="1">
    <location>
        <begin position="1"/>
        <end position="18"/>
    </location>
</feature>
<sequence length="289" mass="30456">GQRGGGRRRGARRRRSPRPRGAAGPTEAARAGEPRRLPALVRRRGDRAAAAARPGAAERGPVPRLLRLADPPALRPRPLLRSPRGGERSPDRNQCVDRRVGASRRRAIGPLQDRDRRKGRLGPRLRHGGDEAGDGRSVRDPRSERGTAGGLPPQPAGAGRIPAGRLRRHGRARGVDRPQEDGAARRRDGAAPRRPPAGLRRPIPGDRPGRGGRSGGPGRGHRGGRPTLPRGARKAQGAPRGAAAATRPAERAPATPGAARRAPGEAPGAAATPGGRGRQRRRNVGLPEL</sequence>
<gene>
    <name evidence="2" type="ORF">AVDCRST_MAG19-2778</name>
</gene>
<feature type="compositionally biased region" description="Basic and acidic residues" evidence="1">
    <location>
        <begin position="127"/>
        <end position="145"/>
    </location>
</feature>
<accession>A0A6J4V7R3</accession>
<reference evidence="2" key="1">
    <citation type="submission" date="2020-02" db="EMBL/GenBank/DDBJ databases">
        <authorList>
            <person name="Meier V. D."/>
        </authorList>
    </citation>
    <scope>NUCLEOTIDE SEQUENCE</scope>
    <source>
        <strain evidence="2">AVDCRST_MAG19</strain>
    </source>
</reference>
<feature type="non-terminal residue" evidence="2">
    <location>
        <position position="289"/>
    </location>
</feature>
<proteinExistence type="predicted"/>